<proteinExistence type="predicted"/>
<evidence type="ECO:0000313" key="2">
    <source>
        <dbReference type="Proteomes" id="UP000006427"/>
    </source>
</evidence>
<keyword evidence="2" id="KW-1185">Reference proteome</keyword>
<comment type="caution">
    <text evidence="1">The sequence shown here is derived from an EMBL/GenBank/DDBJ whole genome shotgun (WGS) entry which is preliminary data.</text>
</comment>
<dbReference type="AlphaFoldDB" id="D2Z288"/>
<protein>
    <recommendedName>
        <fullName evidence="3">Helix-turn-helix domain-containing protein</fullName>
    </recommendedName>
</protein>
<sequence>MSDVRTVFITKEVAEKLELNPSYVIRLGKKIGLDDCEMREAGSRNYLFSEEAVEKLKNAKSK</sequence>
<evidence type="ECO:0008006" key="3">
    <source>
        <dbReference type="Google" id="ProtNLM"/>
    </source>
</evidence>
<gene>
    <name evidence="1" type="ORF">Dpep_0012</name>
</gene>
<dbReference type="eggNOG" id="ENOG502ZD1I">
    <property type="taxonomic scope" value="Bacteria"/>
</dbReference>
<dbReference type="Proteomes" id="UP000006427">
    <property type="component" value="Unassembled WGS sequence"/>
</dbReference>
<name>D2Z288_9BACT</name>
<dbReference type="PaxDb" id="469381-Dpep_0012"/>
<accession>D2Z288</accession>
<dbReference type="RefSeq" id="WP_005658471.1">
    <property type="nucleotide sequence ID" value="NZ_ABTR02000001.1"/>
</dbReference>
<evidence type="ECO:0000313" key="1">
    <source>
        <dbReference type="EMBL" id="EFC90044.1"/>
    </source>
</evidence>
<reference evidence="1 2" key="1">
    <citation type="journal article" date="2010" name="Stand. Genomic Sci.">
        <title>Permanent draft genome sequence of Dethiosulfovibrio peptidovorans type strain (SEBR 4207).</title>
        <authorList>
            <person name="Labutti K."/>
            <person name="Mayilraj S."/>
            <person name="Clum A."/>
            <person name="Lucas S."/>
            <person name="Glavina Del Rio T."/>
            <person name="Nolan M."/>
            <person name="Tice H."/>
            <person name="Cheng J.F."/>
            <person name="Pitluck S."/>
            <person name="Liolios K."/>
            <person name="Ivanova N."/>
            <person name="Mavromatis K."/>
            <person name="Mikhailova N."/>
            <person name="Pati A."/>
            <person name="Goodwin L."/>
            <person name="Chen A."/>
            <person name="Palaniappan K."/>
            <person name="Land M."/>
            <person name="Hauser L."/>
            <person name="Chang Y.J."/>
            <person name="Jeffries C.D."/>
            <person name="Rohde M."/>
            <person name="Spring S."/>
            <person name="Goker M."/>
            <person name="Woyke T."/>
            <person name="Bristow J."/>
            <person name="Eisen J.A."/>
            <person name="Markowitz V."/>
            <person name="Hugenholtz P."/>
            <person name="Kyrpides N.C."/>
            <person name="Klenk H.P."/>
            <person name="Lapidus A."/>
        </authorList>
    </citation>
    <scope>NUCLEOTIDE SEQUENCE [LARGE SCALE GENOMIC DNA]</scope>
    <source>
        <strain evidence="1 2">DSM 11002</strain>
    </source>
</reference>
<dbReference type="STRING" id="469381.Dpep_0012"/>
<organism evidence="1 2">
    <name type="scientific">Dethiosulfovibrio peptidovorans DSM 11002</name>
    <dbReference type="NCBI Taxonomy" id="469381"/>
    <lineage>
        <taxon>Bacteria</taxon>
        <taxon>Thermotogati</taxon>
        <taxon>Synergistota</taxon>
        <taxon>Synergistia</taxon>
        <taxon>Synergistales</taxon>
        <taxon>Dethiosulfovibrionaceae</taxon>
        <taxon>Dethiosulfovibrio</taxon>
    </lineage>
</organism>
<dbReference type="Gene3D" id="1.10.1660.10">
    <property type="match status" value="1"/>
</dbReference>
<dbReference type="EMBL" id="ABTR02000001">
    <property type="protein sequence ID" value="EFC90044.1"/>
    <property type="molecule type" value="Genomic_DNA"/>
</dbReference>